<feature type="binding site" evidence="9">
    <location>
        <position position="58"/>
    </location>
    <ligand>
        <name>substrate</name>
    </ligand>
</feature>
<dbReference type="SUPFAM" id="SSF51556">
    <property type="entry name" value="Metallo-dependent hydrolases"/>
    <property type="match status" value="1"/>
</dbReference>
<evidence type="ECO:0000256" key="1">
    <source>
        <dbReference type="ARBA" id="ARBA00012784"/>
    </source>
</evidence>
<dbReference type="Pfam" id="PF00962">
    <property type="entry name" value="A_deaminase"/>
    <property type="match status" value="1"/>
</dbReference>
<keyword evidence="5 9" id="KW-0546">Nucleotide metabolism</keyword>
<evidence type="ECO:0000256" key="9">
    <source>
        <dbReference type="HAMAP-Rule" id="MF_00540"/>
    </source>
</evidence>
<feature type="site" description="Important for catalytic activity" evidence="9">
    <location>
        <position position="267"/>
    </location>
</feature>
<dbReference type="PANTHER" id="PTHR11409:SF43">
    <property type="entry name" value="ADENOSINE DEAMINASE"/>
    <property type="match status" value="1"/>
</dbReference>
<dbReference type="EMBL" id="LN868938">
    <property type="protein sequence ID" value="CRY78890.1"/>
    <property type="molecule type" value="Genomic_DNA"/>
</dbReference>
<feature type="binding site" evidence="9">
    <location>
        <position position="243"/>
    </location>
    <ligand>
        <name>Zn(2+)</name>
        <dbReference type="ChEBI" id="CHEBI:29105"/>
        <note>catalytic</note>
    </ligand>
</feature>
<dbReference type="FunFam" id="3.20.20.140:FF:000020">
    <property type="entry name" value="Adenosine deaminase"/>
    <property type="match status" value="1"/>
</dbReference>
<feature type="active site" description="Proton donor" evidence="9">
    <location>
        <position position="246"/>
    </location>
</feature>
<evidence type="ECO:0000256" key="8">
    <source>
        <dbReference type="ARBA" id="ARBA00049213"/>
    </source>
</evidence>
<accession>A0A0H5NSY5</accession>
<protein>
    <recommendedName>
        <fullName evidence="1 9">Adenosine deaminase</fullName>
        <ecNumber evidence="1 9">3.5.4.4</ecNumber>
    </recommendedName>
    <alternativeName>
        <fullName evidence="6 9">Adenosine aminohydrolase</fullName>
    </alternativeName>
</protein>
<organism evidence="11 12">
    <name type="scientific">Nocardia farcinica</name>
    <dbReference type="NCBI Taxonomy" id="37329"/>
    <lineage>
        <taxon>Bacteria</taxon>
        <taxon>Bacillati</taxon>
        <taxon>Actinomycetota</taxon>
        <taxon>Actinomycetes</taxon>
        <taxon>Mycobacteriales</taxon>
        <taxon>Nocardiaceae</taxon>
        <taxon>Nocardia</taxon>
    </lineage>
</organism>
<dbReference type="EC" id="3.5.4.4" evidence="1 9"/>
<dbReference type="GO" id="GO:0009117">
    <property type="term" value="P:nucleotide metabolic process"/>
    <property type="evidence" value="ECO:0007669"/>
    <property type="project" value="UniProtKB-KW"/>
</dbReference>
<evidence type="ECO:0000313" key="11">
    <source>
        <dbReference type="EMBL" id="CRY78890.1"/>
    </source>
</evidence>
<feature type="binding site" evidence="9">
    <location>
        <position position="56"/>
    </location>
    <ligand>
        <name>substrate</name>
    </ligand>
</feature>
<dbReference type="InterPro" id="IPR006330">
    <property type="entry name" value="Ado/ade_deaminase"/>
</dbReference>
<feature type="binding site" evidence="9">
    <location>
        <position position="216"/>
    </location>
    <ligand>
        <name>substrate</name>
    </ligand>
</feature>
<dbReference type="NCBIfam" id="NF006847">
    <property type="entry name" value="PRK09358.1-2"/>
    <property type="match status" value="1"/>
</dbReference>
<name>A0A0H5NSY5_NOCFR</name>
<dbReference type="GO" id="GO:0006154">
    <property type="term" value="P:adenosine catabolic process"/>
    <property type="evidence" value="ECO:0007669"/>
    <property type="project" value="TreeGrafter"/>
</dbReference>
<dbReference type="HAMAP" id="MF_00540">
    <property type="entry name" value="A_deaminase"/>
    <property type="match status" value="1"/>
</dbReference>
<comment type="caution">
    <text evidence="9">Lacks conserved residue(s) required for the propagation of feature annotation.</text>
</comment>
<dbReference type="GO" id="GO:0008270">
    <property type="term" value="F:zinc ion binding"/>
    <property type="evidence" value="ECO:0007669"/>
    <property type="project" value="UniProtKB-UniRule"/>
</dbReference>
<evidence type="ECO:0000256" key="7">
    <source>
        <dbReference type="ARBA" id="ARBA00047989"/>
    </source>
</evidence>
<keyword evidence="3 9" id="KW-0378">Hydrolase</keyword>
<feature type="binding site" evidence="9">
    <location>
        <position position="56"/>
    </location>
    <ligand>
        <name>Zn(2+)</name>
        <dbReference type="ChEBI" id="CHEBI:29105"/>
        <note>catalytic</note>
    </ligand>
</feature>
<dbReference type="NCBIfam" id="TIGR01430">
    <property type="entry name" value="aden_deam"/>
    <property type="match status" value="1"/>
</dbReference>
<comment type="cofactor">
    <cofactor evidence="9">
        <name>Zn(2+)</name>
        <dbReference type="ChEBI" id="CHEBI:29105"/>
    </cofactor>
    <text evidence="9">Binds 1 zinc ion per subunit.</text>
</comment>
<keyword evidence="4 9" id="KW-0862">Zinc</keyword>
<evidence type="ECO:0000256" key="5">
    <source>
        <dbReference type="ARBA" id="ARBA00023080"/>
    </source>
</evidence>
<feature type="binding site" evidence="9">
    <location>
        <position position="54"/>
    </location>
    <ligand>
        <name>Zn(2+)</name>
        <dbReference type="ChEBI" id="CHEBI:29105"/>
        <note>catalytic</note>
    </ligand>
</feature>
<evidence type="ECO:0000256" key="2">
    <source>
        <dbReference type="ARBA" id="ARBA00022723"/>
    </source>
</evidence>
<comment type="similarity">
    <text evidence="9">Belongs to the metallo-dependent hydrolases superfamily. Adenosine and AMP deaminases family. Adenosine deaminase subfamily.</text>
</comment>
<dbReference type="InterPro" id="IPR028893">
    <property type="entry name" value="A_deaminase"/>
</dbReference>
<dbReference type="PANTHER" id="PTHR11409">
    <property type="entry name" value="ADENOSINE DEAMINASE"/>
    <property type="match status" value="1"/>
</dbReference>
<comment type="catalytic activity">
    <reaction evidence="7">
        <text>adenosine + H2O + H(+) = inosine + NH4(+)</text>
        <dbReference type="Rhea" id="RHEA:24408"/>
        <dbReference type="ChEBI" id="CHEBI:15377"/>
        <dbReference type="ChEBI" id="CHEBI:15378"/>
        <dbReference type="ChEBI" id="CHEBI:16335"/>
        <dbReference type="ChEBI" id="CHEBI:17596"/>
        <dbReference type="ChEBI" id="CHEBI:28938"/>
        <dbReference type="EC" id="3.5.4.4"/>
    </reaction>
    <physiologicalReaction direction="left-to-right" evidence="7">
        <dbReference type="Rhea" id="RHEA:24409"/>
    </physiologicalReaction>
</comment>
<dbReference type="GO" id="GO:0046936">
    <property type="term" value="F:2'-deoxyadenosine deaminase activity"/>
    <property type="evidence" value="ECO:0007669"/>
    <property type="project" value="RHEA"/>
</dbReference>
<feature type="binding site" evidence="9">
    <location>
        <position position="336"/>
    </location>
    <ligand>
        <name>Zn(2+)</name>
        <dbReference type="ChEBI" id="CHEBI:29105"/>
        <note>catalytic</note>
    </ligand>
</feature>
<dbReference type="GO" id="GO:0043103">
    <property type="term" value="P:hypoxanthine salvage"/>
    <property type="evidence" value="ECO:0007669"/>
    <property type="project" value="TreeGrafter"/>
</dbReference>
<gene>
    <name evidence="9" type="primary">add</name>
    <name evidence="11" type="ORF">ERS450000_03163</name>
</gene>
<dbReference type="GO" id="GO:0046103">
    <property type="term" value="P:inosine biosynthetic process"/>
    <property type="evidence" value="ECO:0007669"/>
    <property type="project" value="TreeGrafter"/>
</dbReference>
<evidence type="ECO:0000313" key="12">
    <source>
        <dbReference type="Proteomes" id="UP000057820"/>
    </source>
</evidence>
<dbReference type="GO" id="GO:0004000">
    <property type="term" value="F:adenosine deaminase activity"/>
    <property type="evidence" value="ECO:0007669"/>
    <property type="project" value="UniProtKB-UniRule"/>
</dbReference>
<sequence>MAADRQVRDRAATGVWTAPVSPAESAGRGYRVDMTGPTPLTLASIRRAPKALLHDHLDGGLRPATVLELAAECGYDELPADTEAELAAWFREAADSGSLERYLETFAHTVAVMQTSEGLRRVARECVLDLAADGVVYAEVRYAPEQHLERGLSLDEVVEHTLAGFREGERAAAAAGQPIVVTCLLTAMRHAARSREIAELAVRWRDRGVGGFDIAGAEAGYPPTRHLDAFEYMRANSAHFTIHAGEAFGLPSIHEALAFCGCDRLGHGVRITDDIRVGDSVADAELGLVARYVRDKRIPLELCPSSNVQTGAVPSLDKHPFDLLARLRFRVTVNTDNRLMSDTSMSQEMHKLVQTFGYGWSDLERFTINAMKSAFIPFPERLRIIDDIIKPGYAVLIG</sequence>
<dbReference type="InterPro" id="IPR001365">
    <property type="entry name" value="A_deaminase_dom"/>
</dbReference>
<evidence type="ECO:0000256" key="4">
    <source>
        <dbReference type="ARBA" id="ARBA00022833"/>
    </source>
</evidence>
<dbReference type="GO" id="GO:0005829">
    <property type="term" value="C:cytosol"/>
    <property type="evidence" value="ECO:0007669"/>
    <property type="project" value="TreeGrafter"/>
</dbReference>
<keyword evidence="2 9" id="KW-0479">Metal-binding</keyword>
<dbReference type="KEGG" id="nfr:ERS450000_03163"/>
<dbReference type="Gene3D" id="3.20.20.140">
    <property type="entry name" value="Metal-dependent hydrolases"/>
    <property type="match status" value="1"/>
</dbReference>
<comment type="function">
    <text evidence="9">Catalyzes the hydrolytic deamination of adenosine and 2-deoxyadenosine.</text>
</comment>
<feature type="domain" description="Adenosine deaminase" evidence="10">
    <location>
        <begin position="49"/>
        <end position="390"/>
    </location>
</feature>
<proteinExistence type="inferred from homology"/>
<evidence type="ECO:0000259" key="10">
    <source>
        <dbReference type="Pfam" id="PF00962"/>
    </source>
</evidence>
<dbReference type="InterPro" id="IPR032466">
    <property type="entry name" value="Metal_Hydrolase"/>
</dbReference>
<dbReference type="Proteomes" id="UP000057820">
    <property type="component" value="Chromosome 1"/>
</dbReference>
<evidence type="ECO:0000256" key="3">
    <source>
        <dbReference type="ARBA" id="ARBA00022801"/>
    </source>
</evidence>
<comment type="catalytic activity">
    <reaction evidence="8">
        <text>2'-deoxyadenosine + H2O + H(+) = 2'-deoxyinosine + NH4(+)</text>
        <dbReference type="Rhea" id="RHEA:28190"/>
        <dbReference type="ChEBI" id="CHEBI:15377"/>
        <dbReference type="ChEBI" id="CHEBI:15378"/>
        <dbReference type="ChEBI" id="CHEBI:17256"/>
        <dbReference type="ChEBI" id="CHEBI:28938"/>
        <dbReference type="ChEBI" id="CHEBI:28997"/>
        <dbReference type="EC" id="3.5.4.4"/>
    </reaction>
    <physiologicalReaction direction="left-to-right" evidence="8">
        <dbReference type="Rhea" id="RHEA:28191"/>
    </physiologicalReaction>
</comment>
<dbReference type="AlphaFoldDB" id="A0A0H5NSY5"/>
<dbReference type="GO" id="GO:0009168">
    <property type="term" value="P:purine ribonucleoside monophosphate biosynthetic process"/>
    <property type="evidence" value="ECO:0007669"/>
    <property type="project" value="UniProtKB-UniRule"/>
</dbReference>
<evidence type="ECO:0000256" key="6">
    <source>
        <dbReference type="ARBA" id="ARBA00031852"/>
    </source>
</evidence>
<reference evidence="12" key="1">
    <citation type="submission" date="2015-03" db="EMBL/GenBank/DDBJ databases">
        <authorList>
            <consortium name="Pathogen Informatics"/>
        </authorList>
    </citation>
    <scope>NUCLEOTIDE SEQUENCE [LARGE SCALE GENOMIC DNA]</scope>
    <source>
        <strain evidence="12">NCTC11134</strain>
    </source>
</reference>